<proteinExistence type="predicted"/>
<dbReference type="OrthoDB" id="3563343at2759"/>
<dbReference type="InParanoid" id="A0A2J6STC3"/>
<name>A0A2J6STC3_9HELO</name>
<dbReference type="CDD" id="cd00167">
    <property type="entry name" value="SANT"/>
    <property type="match status" value="1"/>
</dbReference>
<feature type="region of interest" description="Disordered" evidence="1">
    <location>
        <begin position="1"/>
        <end position="57"/>
    </location>
</feature>
<evidence type="ECO:0000313" key="3">
    <source>
        <dbReference type="Proteomes" id="UP000235371"/>
    </source>
</evidence>
<evidence type="ECO:0000313" key="2">
    <source>
        <dbReference type="EMBL" id="PMD53953.1"/>
    </source>
</evidence>
<organism evidence="2 3">
    <name type="scientific">Hyaloscypha bicolor E</name>
    <dbReference type="NCBI Taxonomy" id="1095630"/>
    <lineage>
        <taxon>Eukaryota</taxon>
        <taxon>Fungi</taxon>
        <taxon>Dikarya</taxon>
        <taxon>Ascomycota</taxon>
        <taxon>Pezizomycotina</taxon>
        <taxon>Leotiomycetes</taxon>
        <taxon>Helotiales</taxon>
        <taxon>Hyaloscyphaceae</taxon>
        <taxon>Hyaloscypha</taxon>
        <taxon>Hyaloscypha bicolor</taxon>
    </lineage>
</organism>
<feature type="region of interest" description="Disordered" evidence="1">
    <location>
        <begin position="123"/>
        <end position="145"/>
    </location>
</feature>
<gene>
    <name evidence="2" type="ORF">K444DRAFT_618414</name>
</gene>
<protein>
    <recommendedName>
        <fullName evidence="4">Myb-like domain-containing protein</fullName>
    </recommendedName>
</protein>
<reference evidence="2 3" key="1">
    <citation type="submission" date="2016-04" db="EMBL/GenBank/DDBJ databases">
        <title>A degradative enzymes factory behind the ericoid mycorrhizal symbiosis.</title>
        <authorList>
            <consortium name="DOE Joint Genome Institute"/>
            <person name="Martino E."/>
            <person name="Morin E."/>
            <person name="Grelet G."/>
            <person name="Kuo A."/>
            <person name="Kohler A."/>
            <person name="Daghino S."/>
            <person name="Barry K."/>
            <person name="Choi C."/>
            <person name="Cichocki N."/>
            <person name="Clum A."/>
            <person name="Copeland A."/>
            <person name="Hainaut M."/>
            <person name="Haridas S."/>
            <person name="Labutti K."/>
            <person name="Lindquist E."/>
            <person name="Lipzen A."/>
            <person name="Khouja H.-R."/>
            <person name="Murat C."/>
            <person name="Ohm R."/>
            <person name="Olson A."/>
            <person name="Spatafora J."/>
            <person name="Veneault-Fourrey C."/>
            <person name="Henrissat B."/>
            <person name="Grigoriev I."/>
            <person name="Martin F."/>
            <person name="Perotto S."/>
        </authorList>
    </citation>
    <scope>NUCLEOTIDE SEQUENCE [LARGE SCALE GENOMIC DNA]</scope>
    <source>
        <strain evidence="2 3">E</strain>
    </source>
</reference>
<dbReference type="InterPro" id="IPR001005">
    <property type="entry name" value="SANT/Myb"/>
</dbReference>
<dbReference type="EMBL" id="KZ613866">
    <property type="protein sequence ID" value="PMD53953.1"/>
    <property type="molecule type" value="Genomic_DNA"/>
</dbReference>
<accession>A0A2J6STC3</accession>
<sequence>MSDAAGPTRGGRPHSRKRVRRTKDRARNDTDGRPSHPLDISYQAAAVASSSGTQESEEMPIHGYFTLKTIASKVVYYLTFSQDLLPLSQHRGQRQDSNPDREHSQSFPLDSRMRQALLRRQTIRRSRTRESTSDTISTRRPGKELTERQEILLAKMVHDDKTWAEIGRHFPGHTLQSLKENFFTKQGGKPRKRGRKPGARAGGA</sequence>
<evidence type="ECO:0008006" key="4">
    <source>
        <dbReference type="Google" id="ProtNLM"/>
    </source>
</evidence>
<feature type="compositionally biased region" description="Basic and acidic residues" evidence="1">
    <location>
        <begin position="25"/>
        <end position="36"/>
    </location>
</feature>
<feature type="compositionally biased region" description="Basic residues" evidence="1">
    <location>
        <begin position="11"/>
        <end position="24"/>
    </location>
</feature>
<feature type="compositionally biased region" description="Basic residues" evidence="1">
    <location>
        <begin position="188"/>
        <end position="198"/>
    </location>
</feature>
<dbReference type="Proteomes" id="UP000235371">
    <property type="component" value="Unassembled WGS sequence"/>
</dbReference>
<feature type="region of interest" description="Disordered" evidence="1">
    <location>
        <begin position="89"/>
        <end position="110"/>
    </location>
</feature>
<dbReference type="RefSeq" id="XP_024730857.1">
    <property type="nucleotide sequence ID" value="XM_024881319.1"/>
</dbReference>
<dbReference type="AlphaFoldDB" id="A0A2J6STC3"/>
<feature type="compositionally biased region" description="Basic and acidic residues" evidence="1">
    <location>
        <begin position="93"/>
        <end position="104"/>
    </location>
</feature>
<dbReference type="GeneID" id="36589396"/>
<feature type="region of interest" description="Disordered" evidence="1">
    <location>
        <begin position="183"/>
        <end position="204"/>
    </location>
</feature>
<evidence type="ECO:0000256" key="1">
    <source>
        <dbReference type="SAM" id="MobiDB-lite"/>
    </source>
</evidence>
<keyword evidence="3" id="KW-1185">Reference proteome</keyword>